<dbReference type="EMBL" id="FRBH01000002">
    <property type="protein sequence ID" value="SHK66303.1"/>
    <property type="molecule type" value="Genomic_DNA"/>
</dbReference>
<protein>
    <recommendedName>
        <fullName evidence="6">AsmA-like C-terminal region</fullName>
    </recommendedName>
</protein>
<dbReference type="EMBL" id="BMFL01000010">
    <property type="protein sequence ID" value="GGE99328.1"/>
    <property type="molecule type" value="Genomic_DNA"/>
</dbReference>
<proteinExistence type="predicted"/>
<dbReference type="OrthoDB" id="1412480at2"/>
<feature type="transmembrane region" description="Helical" evidence="1">
    <location>
        <begin position="12"/>
        <end position="32"/>
    </location>
</feature>
<gene>
    <name evidence="2" type="ORF">GCM10010984_16160</name>
    <name evidence="3" type="ORF">SAMN05443634_102288</name>
</gene>
<organism evidence="3 4">
    <name type="scientific">Chishuiella changwenlii</name>
    <dbReference type="NCBI Taxonomy" id="1434701"/>
    <lineage>
        <taxon>Bacteria</taxon>
        <taxon>Pseudomonadati</taxon>
        <taxon>Bacteroidota</taxon>
        <taxon>Flavobacteriia</taxon>
        <taxon>Flavobacteriales</taxon>
        <taxon>Weeksellaceae</taxon>
        <taxon>Chishuiella</taxon>
    </lineage>
</organism>
<evidence type="ECO:0000313" key="5">
    <source>
        <dbReference type="Proteomes" id="UP000650994"/>
    </source>
</evidence>
<dbReference type="Proteomes" id="UP000650994">
    <property type="component" value="Unassembled WGS sequence"/>
</dbReference>
<evidence type="ECO:0000313" key="3">
    <source>
        <dbReference type="EMBL" id="SHK66303.1"/>
    </source>
</evidence>
<accession>A0A1M6UAV4</accession>
<evidence type="ECO:0000313" key="2">
    <source>
        <dbReference type="EMBL" id="GGE99328.1"/>
    </source>
</evidence>
<dbReference type="AlphaFoldDB" id="A0A1M6UAV4"/>
<keyword evidence="1" id="KW-0472">Membrane</keyword>
<keyword evidence="5" id="KW-1185">Reference proteome</keyword>
<evidence type="ECO:0000313" key="4">
    <source>
        <dbReference type="Proteomes" id="UP000184120"/>
    </source>
</evidence>
<reference evidence="2" key="1">
    <citation type="journal article" date="2014" name="Int. J. Syst. Evol. Microbiol.">
        <title>Complete genome of a new Firmicutes species belonging to the dominant human colonic microbiota ('Ruminococcus bicirculans') reveals two chromosomes and a selective capacity to utilize plant glucans.</title>
        <authorList>
            <consortium name="NISC Comparative Sequencing Program"/>
            <person name="Wegmann U."/>
            <person name="Louis P."/>
            <person name="Goesmann A."/>
            <person name="Henrissat B."/>
            <person name="Duncan S.H."/>
            <person name="Flint H.J."/>
        </authorList>
    </citation>
    <scope>NUCLEOTIDE SEQUENCE</scope>
    <source>
        <strain evidence="2">CGMCC 1.12707</strain>
    </source>
</reference>
<reference evidence="4" key="3">
    <citation type="submission" date="2016-11" db="EMBL/GenBank/DDBJ databases">
        <authorList>
            <person name="Varghese N."/>
            <person name="Submissions S."/>
        </authorList>
    </citation>
    <scope>NUCLEOTIDE SEQUENCE [LARGE SCALE GENOMIC DNA]</scope>
    <source>
        <strain evidence="4">DSM 27989</strain>
    </source>
</reference>
<keyword evidence="1" id="KW-1133">Transmembrane helix</keyword>
<reference evidence="5" key="4">
    <citation type="journal article" date="2019" name="Int. J. Syst. Evol. Microbiol.">
        <title>The Global Catalogue of Microorganisms (GCM) 10K type strain sequencing project: providing services to taxonomists for standard genome sequencing and annotation.</title>
        <authorList>
            <consortium name="The Broad Institute Genomics Platform"/>
            <consortium name="The Broad Institute Genome Sequencing Center for Infectious Disease"/>
            <person name="Wu L."/>
            <person name="Ma J."/>
        </authorList>
    </citation>
    <scope>NUCLEOTIDE SEQUENCE [LARGE SCALE GENOMIC DNA]</scope>
    <source>
        <strain evidence="5">CGMCC 1.12707</strain>
    </source>
</reference>
<dbReference type="RefSeq" id="WP_072929744.1">
    <property type="nucleotide sequence ID" value="NZ_BMFL01000010.1"/>
</dbReference>
<keyword evidence="1" id="KW-0812">Transmembrane</keyword>
<reference evidence="2" key="5">
    <citation type="submission" date="2024-05" db="EMBL/GenBank/DDBJ databases">
        <authorList>
            <person name="Sun Q."/>
            <person name="Zhou Y."/>
        </authorList>
    </citation>
    <scope>NUCLEOTIDE SEQUENCE</scope>
    <source>
        <strain evidence="2">CGMCC 1.12707</strain>
    </source>
</reference>
<dbReference type="Proteomes" id="UP000184120">
    <property type="component" value="Unassembled WGS sequence"/>
</dbReference>
<name>A0A1M6UAV4_9FLAO</name>
<dbReference type="STRING" id="1434701.SAMN05443634_102288"/>
<sequence length="936" mass="107693">MIKNKLVKRASIILLSIIGILFILSFYITYFLNSRLPKIIAEKNDTAYNLSYENLNFSIFNSSLSLKNVEVSPKDSTSINDSIKFTGKVNEINIVGINFIKLIVQKEVSAYSININDPLVNYYLKDTKDSIKEKKREIKVGDRFNVSNLNINNGEFNLYSPAGKRHLANVSNFDINFKGVRFNERTVNKKIPFGYADFEIKLDSMFFVIKDKQILRAKKVKLNMDTFELEKFTMKPLKINGKLYVPNDSEADLLDIESPYLSLTKMDWGFTNEDKLFFETDLIQFKKPRITIITAKPANKTETKKIQLKTDDADLINIKKFKIDNGKIKALFSNARTVKYAVNNVDLSIEGIRMNELTRTNEIPIDYKTFRLKLDSMYYRLNEMHILTASDFDLTEKKVVLKNFKMKPFISKNQFNNRYTKSNTLLDVEAPLLTLNNNSWGKRNGEFYFHTNSIKLDKVDVKIIDQKNKQSVIEKEIKNKFLINFNLVVDTIQIKNSHLLADKKFDFKNVDLTVLGLVNVYGKKLYAKDMILKNPEFTIHGNAESENKPVKKEKKGFNDFIEVNNIRLVNGQLAIIPFQANKPNLYVKNIDFNLQKLKINPNTLNENVPFHYESIYLKSSGLDYDLGKVYQLNTSDFYYKNGKFVLNKLKFIPKISRKEYTASLKKQADLFHVTVNQIAVDDIKWGFLPNKKPFFKSNLVKLNEADAVIYRSLVPPNDLSKKTLFSEKLRNLKFGLEVKRLMLVNSKLAYAEETEKSVGAGTLSFTKVNTTVYNVNSGYQKKTLPDVVVDWNSEFMTGDLKTKWTFNPMNTSEKFNIKGSIENLTAKNLDPFLKPYLKVSAEGDLNKILFNFNGNDIDASGDFGIYYNNLKVNVLREDGTKRKFLSAIGNAAVKKDSRGDVKNEKVENVVRKQDKSFFNFFLACILDGLKKALLII</sequence>
<evidence type="ECO:0008006" key="6">
    <source>
        <dbReference type="Google" id="ProtNLM"/>
    </source>
</evidence>
<reference evidence="3" key="2">
    <citation type="submission" date="2016-11" db="EMBL/GenBank/DDBJ databases">
        <authorList>
            <person name="Jaros S."/>
            <person name="Januszkiewicz K."/>
            <person name="Wedrychowicz H."/>
        </authorList>
    </citation>
    <scope>NUCLEOTIDE SEQUENCE [LARGE SCALE GENOMIC DNA]</scope>
    <source>
        <strain evidence="3">DSM 27989</strain>
    </source>
</reference>
<evidence type="ECO:0000256" key="1">
    <source>
        <dbReference type="SAM" id="Phobius"/>
    </source>
</evidence>